<sequence>MLSSSANIPTDNIYKFLTLFGLVLVIFGFYIFTSTNDNFNNKYIDSLISKSKLELIKDPNSYELKQIEALEKKIELLVADKPFYIRFSTIITAFGTFFMVYGFKKWYFDLQPKLDELLDLQLKKAKAEVKEIQNKKLPRK</sequence>
<evidence type="ECO:0000313" key="3">
    <source>
        <dbReference type="Proteomes" id="UP000240410"/>
    </source>
</evidence>
<dbReference type="Proteomes" id="UP000240410">
    <property type="component" value="Unassembled WGS sequence"/>
</dbReference>
<organism evidence="2 3">
    <name type="scientific">Photobacterium leiognathi</name>
    <dbReference type="NCBI Taxonomy" id="553611"/>
    <lineage>
        <taxon>Bacteria</taxon>
        <taxon>Pseudomonadati</taxon>
        <taxon>Pseudomonadota</taxon>
        <taxon>Gammaproteobacteria</taxon>
        <taxon>Vibrionales</taxon>
        <taxon>Vibrionaceae</taxon>
        <taxon>Photobacterium</taxon>
    </lineage>
</organism>
<feature type="transmembrane region" description="Helical" evidence="1">
    <location>
        <begin position="83"/>
        <end position="103"/>
    </location>
</feature>
<dbReference type="OrthoDB" id="8908843at2"/>
<feature type="transmembrane region" description="Helical" evidence="1">
    <location>
        <begin position="12"/>
        <end position="32"/>
    </location>
</feature>
<name>A0A2T3M7P5_PHOLE</name>
<reference evidence="2 3" key="1">
    <citation type="submission" date="2018-03" db="EMBL/GenBank/DDBJ databases">
        <title>Whole genome sequencing of Histamine producing bacteria.</title>
        <authorList>
            <person name="Butler K."/>
        </authorList>
    </citation>
    <scope>NUCLEOTIDE SEQUENCE [LARGE SCALE GENOMIC DNA]</scope>
    <source>
        <strain evidence="2 3">ATCC 33979</strain>
    </source>
</reference>
<gene>
    <name evidence="2" type="ORF">CTM89_14900</name>
</gene>
<keyword evidence="1" id="KW-0812">Transmembrane</keyword>
<comment type="caution">
    <text evidence="2">The sequence shown here is derived from an EMBL/GenBank/DDBJ whole genome shotgun (WGS) entry which is preliminary data.</text>
</comment>
<protein>
    <submittedName>
        <fullName evidence="2">Uncharacterized protein</fullName>
    </submittedName>
</protein>
<evidence type="ECO:0000313" key="2">
    <source>
        <dbReference type="EMBL" id="PSV88263.1"/>
    </source>
</evidence>
<keyword evidence="1" id="KW-0472">Membrane</keyword>
<dbReference type="EMBL" id="PYOJ01000019">
    <property type="protein sequence ID" value="PSV88263.1"/>
    <property type="molecule type" value="Genomic_DNA"/>
</dbReference>
<keyword evidence="1" id="KW-1133">Transmembrane helix</keyword>
<accession>A0A2T3M7P5</accession>
<dbReference type="AlphaFoldDB" id="A0A2T3M7P5"/>
<evidence type="ECO:0000256" key="1">
    <source>
        <dbReference type="SAM" id="Phobius"/>
    </source>
</evidence>
<proteinExistence type="predicted"/>
<dbReference type="RefSeq" id="WP_107277409.1">
    <property type="nucleotide sequence ID" value="NZ_PYOJ01000019.1"/>
</dbReference>